<keyword evidence="2" id="KW-1185">Reference proteome</keyword>
<dbReference type="Proteomes" id="UP001056429">
    <property type="component" value="Unassembled WGS sequence"/>
</dbReference>
<reference evidence="1" key="2">
    <citation type="submission" date="2021-04" db="EMBL/GenBank/DDBJ databases">
        <authorList>
            <person name="Dong X."/>
        </authorList>
    </citation>
    <scope>NUCLEOTIDE SEQUENCE</scope>
    <source>
        <strain evidence="1">ZWT</strain>
    </source>
</reference>
<name>A0A9J6NZV4_9CLOT</name>
<gene>
    <name evidence="1" type="ORF">KDK92_09430</name>
</gene>
<reference evidence="1" key="1">
    <citation type="journal article" date="2021" name="mSystems">
        <title>Bacteria and Archaea Synergistically Convert Glycine Betaine to Biogenic Methane in the Formosa Cold Seep of the South China Sea.</title>
        <authorList>
            <person name="Li L."/>
            <person name="Zhang W."/>
            <person name="Zhang S."/>
            <person name="Song L."/>
            <person name="Sun Q."/>
            <person name="Zhang H."/>
            <person name="Xiang H."/>
            <person name="Dong X."/>
        </authorList>
    </citation>
    <scope>NUCLEOTIDE SEQUENCE</scope>
    <source>
        <strain evidence="1">ZWT</strain>
    </source>
</reference>
<protein>
    <submittedName>
        <fullName evidence="1">Uncharacterized protein</fullName>
    </submittedName>
</protein>
<proteinExistence type="predicted"/>
<organism evidence="1 2">
    <name type="scientific">Oceanirhabdus seepicola</name>
    <dbReference type="NCBI Taxonomy" id="2828781"/>
    <lineage>
        <taxon>Bacteria</taxon>
        <taxon>Bacillati</taxon>
        <taxon>Bacillota</taxon>
        <taxon>Clostridia</taxon>
        <taxon>Eubacteriales</taxon>
        <taxon>Clostridiaceae</taxon>
        <taxon>Oceanirhabdus</taxon>
    </lineage>
</organism>
<dbReference type="RefSeq" id="WP_250859010.1">
    <property type="nucleotide sequence ID" value="NZ_JAGSOJ010000002.1"/>
</dbReference>
<sequence length="110" mass="12794">MNSKYEVIAIAHKDIADEVKNKFFRYSICEFDEIEDIQAIKNIQGRTMDLNSRASIYVSWFEDKIEKKIEAGYTVAILELPFSYKSQVELLEKLDIKLGDDLLILEKVDV</sequence>
<evidence type="ECO:0000313" key="2">
    <source>
        <dbReference type="Proteomes" id="UP001056429"/>
    </source>
</evidence>
<comment type="caution">
    <text evidence="1">The sequence shown here is derived from an EMBL/GenBank/DDBJ whole genome shotgun (WGS) entry which is preliminary data.</text>
</comment>
<evidence type="ECO:0000313" key="1">
    <source>
        <dbReference type="EMBL" id="MCM1989962.1"/>
    </source>
</evidence>
<accession>A0A9J6NZV4</accession>
<dbReference type="EMBL" id="JAGSOJ010000002">
    <property type="protein sequence ID" value="MCM1989962.1"/>
    <property type="molecule type" value="Genomic_DNA"/>
</dbReference>
<dbReference type="AlphaFoldDB" id="A0A9J6NZV4"/>